<feature type="transmembrane region" description="Helical" evidence="4">
    <location>
        <begin position="244"/>
        <end position="264"/>
    </location>
</feature>
<feature type="non-terminal residue" evidence="6">
    <location>
        <position position="299"/>
    </location>
</feature>
<feature type="transmembrane region" description="Helical" evidence="4">
    <location>
        <begin position="36"/>
        <end position="56"/>
    </location>
</feature>
<sequence length="299" mass="33735">HRCDFHRNSDGNKCDTGGSKWCAPDRATIHYAPRDTVMRLLCCTFVLVFSVAGIALCAQPESGPDPWQFEDDVEDTETWGTLLRDQASDLLLFVAFATFALVSFFRKSATLKYGVLVAAVVYLGFTKSQLISVVNIYGVMTGNLPIFKYSLAWYLFAAFTVISTVMWGRLYCGRICAFGALTQLMDRVVPARIRLEVPTWLEQRAALIKYGLLIVTLLYFVVTSEITAYRYVEPFWMFTRRASTGLWIGLGVLLVATVFVKNLYCRFLCPVGAMLGLLSKLTIFRIKRWSECSTCKICE</sequence>
<keyword evidence="4" id="KW-1133">Transmembrane helix</keyword>
<feature type="domain" description="4Fe-4S ferredoxin-type" evidence="5">
    <location>
        <begin position="151"/>
        <end position="194"/>
    </location>
</feature>
<gene>
    <name evidence="6" type="ORF">METZ01_LOCUS377708</name>
</gene>
<evidence type="ECO:0000256" key="2">
    <source>
        <dbReference type="ARBA" id="ARBA00022475"/>
    </source>
</evidence>
<reference evidence="6" key="1">
    <citation type="submission" date="2018-05" db="EMBL/GenBank/DDBJ databases">
        <authorList>
            <person name="Lanie J.A."/>
            <person name="Ng W.-L."/>
            <person name="Kazmierczak K.M."/>
            <person name="Andrzejewski T.M."/>
            <person name="Davidsen T.M."/>
            <person name="Wayne K.J."/>
            <person name="Tettelin H."/>
            <person name="Glass J.I."/>
            <person name="Rusch D."/>
            <person name="Podicherti R."/>
            <person name="Tsui H.-C.T."/>
            <person name="Winkler M.E."/>
        </authorList>
    </citation>
    <scope>NUCLEOTIDE SEQUENCE</scope>
</reference>
<evidence type="ECO:0000256" key="1">
    <source>
        <dbReference type="ARBA" id="ARBA00004236"/>
    </source>
</evidence>
<dbReference type="Pfam" id="PF12801">
    <property type="entry name" value="Fer4_5"/>
    <property type="match status" value="2"/>
</dbReference>
<keyword evidence="3 4" id="KW-0472">Membrane</keyword>
<protein>
    <recommendedName>
        <fullName evidence="5">4Fe-4S ferredoxin-type domain-containing protein</fullName>
    </recommendedName>
</protein>
<dbReference type="AlphaFoldDB" id="A0A382TRZ0"/>
<evidence type="ECO:0000256" key="4">
    <source>
        <dbReference type="SAM" id="Phobius"/>
    </source>
</evidence>
<evidence type="ECO:0000259" key="5">
    <source>
        <dbReference type="Pfam" id="PF12801"/>
    </source>
</evidence>
<feature type="transmembrane region" description="Helical" evidence="4">
    <location>
        <begin position="151"/>
        <end position="172"/>
    </location>
</feature>
<evidence type="ECO:0000256" key="3">
    <source>
        <dbReference type="ARBA" id="ARBA00023136"/>
    </source>
</evidence>
<organism evidence="6">
    <name type="scientific">marine metagenome</name>
    <dbReference type="NCBI Taxonomy" id="408172"/>
    <lineage>
        <taxon>unclassified sequences</taxon>
        <taxon>metagenomes</taxon>
        <taxon>ecological metagenomes</taxon>
    </lineage>
</organism>
<keyword evidence="2" id="KW-1003">Cell membrane</keyword>
<feature type="domain" description="4Fe-4S ferredoxin-type" evidence="5">
    <location>
        <begin position="248"/>
        <end position="283"/>
    </location>
</feature>
<proteinExistence type="predicted"/>
<dbReference type="PANTHER" id="PTHR30224:SF4">
    <property type="entry name" value="ELECTRON TRANSPORT PROTEIN YCCM-RELATED"/>
    <property type="match status" value="1"/>
</dbReference>
<dbReference type="InterPro" id="IPR052378">
    <property type="entry name" value="NosR_regulator"/>
</dbReference>
<feature type="non-terminal residue" evidence="6">
    <location>
        <position position="1"/>
    </location>
</feature>
<comment type="subcellular location">
    <subcellularLocation>
        <location evidence="1">Cell membrane</location>
    </subcellularLocation>
</comment>
<dbReference type="PANTHER" id="PTHR30224">
    <property type="entry name" value="ELECTRON TRANSPORT PROTEIN"/>
    <property type="match status" value="1"/>
</dbReference>
<feature type="transmembrane region" description="Helical" evidence="4">
    <location>
        <begin position="90"/>
        <end position="106"/>
    </location>
</feature>
<dbReference type="EMBL" id="UINC01138728">
    <property type="protein sequence ID" value="SVD24854.1"/>
    <property type="molecule type" value="Genomic_DNA"/>
</dbReference>
<feature type="transmembrane region" description="Helical" evidence="4">
    <location>
        <begin position="210"/>
        <end position="232"/>
    </location>
</feature>
<evidence type="ECO:0000313" key="6">
    <source>
        <dbReference type="EMBL" id="SVD24854.1"/>
    </source>
</evidence>
<accession>A0A382TRZ0</accession>
<dbReference type="InterPro" id="IPR017896">
    <property type="entry name" value="4Fe4S_Fe-S-bd"/>
</dbReference>
<feature type="transmembrane region" description="Helical" evidence="4">
    <location>
        <begin position="113"/>
        <end position="139"/>
    </location>
</feature>
<dbReference type="GO" id="GO:0005886">
    <property type="term" value="C:plasma membrane"/>
    <property type="evidence" value="ECO:0007669"/>
    <property type="project" value="UniProtKB-SubCell"/>
</dbReference>
<keyword evidence="4" id="KW-0812">Transmembrane</keyword>
<name>A0A382TRZ0_9ZZZZ</name>